<proteinExistence type="predicted"/>
<dbReference type="InterPro" id="IPR008947">
    <property type="entry name" value="PLipase_C/P1_nuclease_dom_sf"/>
</dbReference>
<dbReference type="GO" id="GO:0016788">
    <property type="term" value="F:hydrolase activity, acting on ester bonds"/>
    <property type="evidence" value="ECO:0007669"/>
    <property type="project" value="InterPro"/>
</dbReference>
<dbReference type="Gene3D" id="1.10.575.10">
    <property type="entry name" value="P1 Nuclease"/>
    <property type="match status" value="1"/>
</dbReference>
<dbReference type="Proteomes" id="UP000014174">
    <property type="component" value="Unassembled WGS sequence"/>
</dbReference>
<dbReference type="EMBL" id="AQPN01000137">
    <property type="protein sequence ID" value="EOR92997.1"/>
    <property type="molecule type" value="Genomic_DNA"/>
</dbReference>
<comment type="caution">
    <text evidence="2">The sequence shown here is derived from an EMBL/GenBank/DDBJ whole genome shotgun (WGS) entry which is preliminary data.</text>
</comment>
<name>R9GMD0_9SPHI</name>
<evidence type="ECO:0000313" key="2">
    <source>
        <dbReference type="EMBL" id="EOR92997.1"/>
    </source>
</evidence>
<gene>
    <name evidence="2" type="ORF">ADIARSV_3849</name>
</gene>
<dbReference type="STRING" id="1150600.ADIARSV_3849"/>
<evidence type="ECO:0000256" key="1">
    <source>
        <dbReference type="SAM" id="MobiDB-lite"/>
    </source>
</evidence>
<dbReference type="PATRIC" id="fig|1150600.3.peg.3816"/>
<evidence type="ECO:0008006" key="4">
    <source>
        <dbReference type="Google" id="ProtNLM"/>
    </source>
</evidence>
<reference evidence="2 3" key="1">
    <citation type="journal article" date="2013" name="Genome Announc.">
        <title>Draft Genome Sequence of Arcticibacter svalbardensis Strain MN12-7T, a Member of the Family Sphingobacteriaceae Isolated from an Arctic Soil Sample.</title>
        <authorList>
            <person name="Shivaji S."/>
            <person name="Ara S."/>
            <person name="Prasad S."/>
            <person name="Manasa B.P."/>
            <person name="Begum Z."/>
            <person name="Singh A."/>
            <person name="Kumar Pinnaka A."/>
        </authorList>
    </citation>
    <scope>NUCLEOTIDE SEQUENCE [LARGE SCALE GENOMIC DNA]</scope>
    <source>
        <strain evidence="2 3">MN12-7</strain>
    </source>
</reference>
<dbReference type="SUPFAM" id="SSF48537">
    <property type="entry name" value="Phospholipase C/P1 nuclease"/>
    <property type="match status" value="1"/>
</dbReference>
<accession>R9GMD0</accession>
<dbReference type="AlphaFoldDB" id="R9GMD0"/>
<sequence length="264" mass="30602">MAVFTLPKGMIRFYKSNVEYLSEHAVDPDKRRYTDPNEGPTHFLDTEHYGPSPFDSIPEKWTDAVLKYSADTLLKYGTVPWKIEKTYYALVKAFQQRDSLAILRLSANLGHYISDASVPLHMSLNYNGQFTKQTGIHGFWESRIPELYCDHYNFFVGKAKYIPNVLKEAWAIARNSHSYKDSLFIIEAHLSATFPSDKKYSYSERKGIVLKQYSEQYAYAFHKALNGMVERQMRAAIFKTGCFWFSAWVDAGQPDLFLFPKHLK</sequence>
<dbReference type="eggNOG" id="ENOG502Z9BM">
    <property type="taxonomic scope" value="Bacteria"/>
</dbReference>
<keyword evidence="3" id="KW-1185">Reference proteome</keyword>
<dbReference type="CDD" id="cd10981">
    <property type="entry name" value="ZnPC_S1P1"/>
    <property type="match status" value="1"/>
</dbReference>
<evidence type="ECO:0000313" key="3">
    <source>
        <dbReference type="Proteomes" id="UP000014174"/>
    </source>
</evidence>
<protein>
    <recommendedName>
        <fullName evidence="4">S1/P1 Nuclease</fullName>
    </recommendedName>
</protein>
<organism evidence="2 3">
    <name type="scientific">Arcticibacter svalbardensis MN12-7</name>
    <dbReference type="NCBI Taxonomy" id="1150600"/>
    <lineage>
        <taxon>Bacteria</taxon>
        <taxon>Pseudomonadati</taxon>
        <taxon>Bacteroidota</taxon>
        <taxon>Sphingobacteriia</taxon>
        <taxon>Sphingobacteriales</taxon>
        <taxon>Sphingobacteriaceae</taxon>
        <taxon>Arcticibacter</taxon>
    </lineage>
</organism>
<dbReference type="RefSeq" id="WP_016197074.1">
    <property type="nucleotide sequence ID" value="NZ_AQPN01000137.1"/>
</dbReference>
<feature type="region of interest" description="Disordered" evidence="1">
    <location>
        <begin position="29"/>
        <end position="49"/>
    </location>
</feature>